<comment type="caution">
    <text evidence="3">The sequence shown here is derived from an EMBL/GenBank/DDBJ whole genome shotgun (WGS) entry which is preliminary data.</text>
</comment>
<dbReference type="OrthoDB" id="10335525at2759"/>
<feature type="transmembrane region" description="Helical" evidence="2">
    <location>
        <begin position="470"/>
        <end position="489"/>
    </location>
</feature>
<gene>
    <name evidence="3" type="ORF">SNAT2548_LOCUS17863</name>
</gene>
<feature type="transmembrane region" description="Helical" evidence="2">
    <location>
        <begin position="41"/>
        <end position="69"/>
    </location>
</feature>
<organism evidence="3 4">
    <name type="scientific">Symbiodinium natans</name>
    <dbReference type="NCBI Taxonomy" id="878477"/>
    <lineage>
        <taxon>Eukaryota</taxon>
        <taxon>Sar</taxon>
        <taxon>Alveolata</taxon>
        <taxon>Dinophyceae</taxon>
        <taxon>Suessiales</taxon>
        <taxon>Symbiodiniaceae</taxon>
        <taxon>Symbiodinium</taxon>
    </lineage>
</organism>
<keyword evidence="2" id="KW-0472">Membrane</keyword>
<feature type="compositionally biased region" description="Basic and acidic residues" evidence="1">
    <location>
        <begin position="13"/>
        <end position="24"/>
    </location>
</feature>
<feature type="transmembrane region" description="Helical" evidence="2">
    <location>
        <begin position="90"/>
        <end position="112"/>
    </location>
</feature>
<feature type="transmembrane region" description="Helical" evidence="2">
    <location>
        <begin position="231"/>
        <end position="253"/>
    </location>
</feature>
<proteinExistence type="predicted"/>
<feature type="transmembrane region" description="Helical" evidence="2">
    <location>
        <begin position="434"/>
        <end position="458"/>
    </location>
</feature>
<protein>
    <submittedName>
        <fullName evidence="3">Uncharacterized protein</fullName>
    </submittedName>
</protein>
<evidence type="ECO:0000313" key="3">
    <source>
        <dbReference type="EMBL" id="CAE7341413.1"/>
    </source>
</evidence>
<accession>A0A812P9G3</accession>
<evidence type="ECO:0000256" key="1">
    <source>
        <dbReference type="SAM" id="MobiDB-lite"/>
    </source>
</evidence>
<evidence type="ECO:0000313" key="4">
    <source>
        <dbReference type="Proteomes" id="UP000604046"/>
    </source>
</evidence>
<reference evidence="3" key="1">
    <citation type="submission" date="2021-02" db="EMBL/GenBank/DDBJ databases">
        <authorList>
            <person name="Dougan E. K."/>
            <person name="Rhodes N."/>
            <person name="Thang M."/>
            <person name="Chan C."/>
        </authorList>
    </citation>
    <scope>NUCLEOTIDE SEQUENCE</scope>
</reference>
<keyword evidence="4" id="KW-1185">Reference proteome</keyword>
<name>A0A812P9G3_9DINO</name>
<dbReference type="AlphaFoldDB" id="A0A812P9G3"/>
<keyword evidence="2" id="KW-0812">Transmembrane</keyword>
<evidence type="ECO:0000256" key="2">
    <source>
        <dbReference type="SAM" id="Phobius"/>
    </source>
</evidence>
<feature type="region of interest" description="Disordered" evidence="1">
    <location>
        <begin position="1"/>
        <end position="24"/>
    </location>
</feature>
<keyword evidence="2" id="KW-1133">Transmembrane helix</keyword>
<sequence length="586" mass="67328">MDFSQSSTDEVSDEKAELVSKSDSETSSQDRLPLIDIEERWTIVAVDAVCVLAACIPILSIFAVIYLFWQFSGLRPSRRRLLLGSPVGKEALLWFMVMEFTLWPVCFMKSLWEISTYLKIYARFHLRGDHQQVVETAEAVGADLLFTTCYVCVPLLYRVLRYHMRRVGSSVAEYKLEAEGGWQHDGNAGVRAQEILDGMQNKFEELFIEDSRDKDAGGYKGWRRFCSKVTVGLKLLVLFSTLIVFFGLAYLQYSLGHDMYYDLKQGPDLWESTGIFMSRVMGKHHVDLNQTVAQYESVLTDDERDRVYDFRWYSLFLLPGVVCVVQATFYWFLLAAAFVVATTRVKANTDRLLVFTALTKESKVEMWTKKNRDELMKIVSKHYETQLPSDASEAFKIFTAVWDVRPLDLQDADDVRAWWLLRKYMHIDFNDESACMDFCGIAVVVLLFCFAVAGFLVWVDNQINGKTFGLFLLIFLLSNFLIFIMNWAFTACIDQNLLLERDGRVLVDATLSTLMRPDSNPEEAKQRQQVALLHQAIQRKIESYDDKQRLFGVEVTANLRNSLLLYGVTTASASVWKLIANVREDL</sequence>
<dbReference type="Proteomes" id="UP000604046">
    <property type="component" value="Unassembled WGS sequence"/>
</dbReference>
<dbReference type="EMBL" id="CAJNDS010002126">
    <property type="protein sequence ID" value="CAE7341413.1"/>
    <property type="molecule type" value="Genomic_DNA"/>
</dbReference>
<feature type="transmembrane region" description="Helical" evidence="2">
    <location>
        <begin position="312"/>
        <end position="341"/>
    </location>
</feature>